<evidence type="ECO:0000313" key="1">
    <source>
        <dbReference type="EMBL" id="EGK04526.1"/>
    </source>
</evidence>
<comment type="caution">
    <text evidence="1">The sequence shown here is derived from an EMBL/GenBank/DDBJ whole genome shotgun (WGS) entry which is preliminary data.</text>
</comment>
<sequence length="382" mass="45045">MSSKFDDIAPLYDHEVKQAIQDILVDPGFQHAVKYIMPEIDWAEFSAEMSKYATKKEFQSRMIYPVIKALGMRVSSSMKLDNWGSIDRSVEHLFLSNHRDIVLDAGLLNILRHEKGFETTEIAIGDNLLIHPWIDKLVRLNKSFIVRRGLSIKERLIASKHMSEYIHYAISEKKESVWIAQREGRAKNSDDRTQDSLLKMLALYPEDKSFIESLKELNLIPLSISYEYDPCDYLKAKEFQQKRDNPDFKKTQRDDLLNMEIGILGKKGNVVFRFGNCINDELDKITEPDKRLQPEIAAQIIDKEIHRNYEIFPCNYIAYDLFYKETRFEDKYTSDQLEEFKVYLDKQIKKIDLDYIDYDFVWDKMLEMYSNTLKNYLTTIES</sequence>
<dbReference type="EMBL" id="ADLW01000003">
    <property type="protein sequence ID" value="EGK04526.1"/>
    <property type="molecule type" value="Genomic_DNA"/>
</dbReference>
<dbReference type="HOGENOM" id="CLU_061982_0_0_10"/>
<dbReference type="GO" id="GO:0019698">
    <property type="term" value="P:D-galacturonate catabolic process"/>
    <property type="evidence" value="ECO:0007669"/>
    <property type="project" value="TreeGrafter"/>
</dbReference>
<reference evidence="1 2" key="1">
    <citation type="submission" date="2011-04" db="EMBL/GenBank/DDBJ databases">
        <title>The Genome Sequence of Dysgonomonas mossii DSM 22836.</title>
        <authorList>
            <consortium name="The Broad Institute Genome Sequencing Platform"/>
            <person name="Earl A."/>
            <person name="Ward D."/>
            <person name="Feldgarden M."/>
            <person name="Gevers D."/>
            <person name="Pudlo N."/>
            <person name="Martens E."/>
            <person name="Allen-Vercoe E."/>
            <person name="Young S.K."/>
            <person name="Zeng Q."/>
            <person name="Gargeya S."/>
            <person name="Fitzgerald M."/>
            <person name="Haas B."/>
            <person name="Abouelleil A."/>
            <person name="Alvarado L."/>
            <person name="Arachchi H.M."/>
            <person name="Berlin A."/>
            <person name="Brown A."/>
            <person name="Chapman S.B."/>
            <person name="Chen Z."/>
            <person name="Dunbar C."/>
            <person name="Freedman E."/>
            <person name="Gearin G."/>
            <person name="Gellesch M."/>
            <person name="Goldberg J."/>
            <person name="Griggs A."/>
            <person name="Gujja S."/>
            <person name="Heiman D."/>
            <person name="Howarth C."/>
            <person name="Larson L."/>
            <person name="Lui A."/>
            <person name="MacDonald P.J.P."/>
            <person name="Mehta T."/>
            <person name="Montmayeur A."/>
            <person name="Murphy C."/>
            <person name="Neiman D."/>
            <person name="Pearson M."/>
            <person name="Priest M."/>
            <person name="Roberts A."/>
            <person name="Saif S."/>
            <person name="Shea T."/>
            <person name="Shenoy N."/>
            <person name="Sisk P."/>
            <person name="Stolte C."/>
            <person name="Sykes S."/>
            <person name="Yandava C."/>
            <person name="Wortman J."/>
            <person name="Nusbaum C."/>
            <person name="Birren B."/>
        </authorList>
    </citation>
    <scope>NUCLEOTIDE SEQUENCE [LARGE SCALE GENOMIC DNA]</scope>
    <source>
        <strain evidence="1 2">DSM 22836</strain>
    </source>
</reference>
<dbReference type="RefSeq" id="WP_006842224.1">
    <property type="nucleotide sequence ID" value="NZ_AQWJ01000002.1"/>
</dbReference>
<dbReference type="PANTHER" id="PTHR30068:SF3">
    <property type="entry name" value="PHOSPHOLIPID_GLYCEROL ACYLTRANSFERASE DOMAIN-CONTAINING PROTEIN"/>
    <property type="match status" value="1"/>
</dbReference>
<proteinExistence type="predicted"/>
<dbReference type="OrthoDB" id="1078132at2"/>
<dbReference type="STRING" id="742767.HMPREF9456_00853"/>
<dbReference type="AlphaFoldDB" id="F8WXS3"/>
<dbReference type="Proteomes" id="UP000006420">
    <property type="component" value="Unassembled WGS sequence"/>
</dbReference>
<dbReference type="GeneID" id="78081527"/>
<keyword evidence="2" id="KW-1185">Reference proteome</keyword>
<dbReference type="PANTHER" id="PTHR30068">
    <property type="entry name" value="URONATE ISOMERASE"/>
    <property type="match status" value="1"/>
</dbReference>
<evidence type="ECO:0008006" key="3">
    <source>
        <dbReference type="Google" id="ProtNLM"/>
    </source>
</evidence>
<name>F8WXS3_9BACT</name>
<dbReference type="GO" id="GO:0042840">
    <property type="term" value="P:D-glucuronate catabolic process"/>
    <property type="evidence" value="ECO:0007669"/>
    <property type="project" value="TreeGrafter"/>
</dbReference>
<organism evidence="1 2">
    <name type="scientific">Dysgonomonas mossii DSM 22836</name>
    <dbReference type="NCBI Taxonomy" id="742767"/>
    <lineage>
        <taxon>Bacteria</taxon>
        <taxon>Pseudomonadati</taxon>
        <taxon>Bacteroidota</taxon>
        <taxon>Bacteroidia</taxon>
        <taxon>Bacteroidales</taxon>
        <taxon>Dysgonomonadaceae</taxon>
        <taxon>Dysgonomonas</taxon>
    </lineage>
</organism>
<evidence type="ECO:0000313" key="2">
    <source>
        <dbReference type="Proteomes" id="UP000006420"/>
    </source>
</evidence>
<dbReference type="eggNOG" id="COG0204">
    <property type="taxonomic scope" value="Bacteria"/>
</dbReference>
<protein>
    <recommendedName>
        <fullName evidence="3">Phospholipid/glycerol acyltransferase domain-containing protein</fullName>
    </recommendedName>
</protein>
<accession>F8WXS3</accession>
<gene>
    <name evidence="1" type="ORF">HMPREF9456_00853</name>
</gene>